<proteinExistence type="predicted"/>
<dbReference type="Proteomes" id="UP001172102">
    <property type="component" value="Unassembled WGS sequence"/>
</dbReference>
<keyword evidence="4" id="KW-1185">Reference proteome</keyword>
<keyword evidence="2" id="KW-0812">Transmembrane</keyword>
<sequence length="584" mass="66460">MSDKSNHDNRSRWDRDDSSTADDLGAIRALLLAIVRHHSIEIPKEVTPLVRISMDHVDPKGSRYNEDETIDYHIRQLLVLKRMGLGLASLGSQIDLHVQSVARRDLGVDVSTVLSWSINLPSVLHHGNVDYGEFGYDENGYVVPFDTGDNPQLGLRSVRQTNLTYSPPPSRLDIREHIFKKREGQILSSPWARQRFGKELYIGMYGRYEDGIDPFVIAQLYLSDADDTSATSHDSHSAASSRQRLATDFSSQFTGKWEPSRHSWGSSDHRRSSDDGWGTLMAFSKPRREDVVFQYHMRVFTTQSGLPRKSPGLQRDSGTLTVPGDSKRNLDIYEIRYAVGLKTTWELDLPVFSLVTMTDSFPVTGLDDLVQLWDTNTWTTAGIHPSIRATGVAAYAFRIRSMLPGWEAQWSRLLGEIDRVLRANLAHILSPDRRREIIVDGSDLRLSEFYPAVLQILRIAADWIQESMDDLQWMVDDMERLYFSPNTSRFVTFLPLEDEPKAQEAAIQVFRQNWESVRSHQQRLGKALLAHITRTQETVESLKDGMFNATSVNEATKSTQLNHYILVFTIVTIFYLPLSFIALT</sequence>
<dbReference type="AlphaFoldDB" id="A0AA40A9U1"/>
<feature type="region of interest" description="Disordered" evidence="1">
    <location>
        <begin position="250"/>
        <end position="273"/>
    </location>
</feature>
<evidence type="ECO:0000256" key="1">
    <source>
        <dbReference type="SAM" id="MobiDB-lite"/>
    </source>
</evidence>
<protein>
    <submittedName>
        <fullName evidence="3">Uncharacterized protein</fullName>
    </submittedName>
</protein>
<feature type="transmembrane region" description="Helical" evidence="2">
    <location>
        <begin position="564"/>
        <end position="583"/>
    </location>
</feature>
<evidence type="ECO:0000313" key="4">
    <source>
        <dbReference type="Proteomes" id="UP001172102"/>
    </source>
</evidence>
<keyword evidence="2" id="KW-1133">Transmembrane helix</keyword>
<name>A0AA40A9U1_9PEZI</name>
<keyword evidence="2" id="KW-0472">Membrane</keyword>
<comment type="caution">
    <text evidence="3">The sequence shown here is derived from an EMBL/GenBank/DDBJ whole genome shotgun (WGS) entry which is preliminary data.</text>
</comment>
<reference evidence="3" key="1">
    <citation type="submission" date="2023-06" db="EMBL/GenBank/DDBJ databases">
        <title>Genome-scale phylogeny and comparative genomics of the fungal order Sordariales.</title>
        <authorList>
            <consortium name="Lawrence Berkeley National Laboratory"/>
            <person name="Hensen N."/>
            <person name="Bonometti L."/>
            <person name="Westerberg I."/>
            <person name="Brannstrom I.O."/>
            <person name="Guillou S."/>
            <person name="Cros-Aarteil S."/>
            <person name="Calhoun S."/>
            <person name="Haridas S."/>
            <person name="Kuo A."/>
            <person name="Mondo S."/>
            <person name="Pangilinan J."/>
            <person name="Riley R."/>
            <person name="Labutti K."/>
            <person name="Andreopoulos B."/>
            <person name="Lipzen A."/>
            <person name="Chen C."/>
            <person name="Yanf M."/>
            <person name="Daum C."/>
            <person name="Ng V."/>
            <person name="Clum A."/>
            <person name="Steindorff A."/>
            <person name="Ohm R."/>
            <person name="Martin F."/>
            <person name="Silar P."/>
            <person name="Natvig D."/>
            <person name="Lalanne C."/>
            <person name="Gautier V."/>
            <person name="Ament-Velasquez S.L."/>
            <person name="Kruys A."/>
            <person name="Hutchinson M.I."/>
            <person name="Powell A.J."/>
            <person name="Barry K."/>
            <person name="Miller A.N."/>
            <person name="Grigoriev I.V."/>
            <person name="Debuchy R."/>
            <person name="Gladieux P."/>
            <person name="Thoren M.H."/>
            <person name="Johannesson H."/>
        </authorList>
    </citation>
    <scope>NUCLEOTIDE SEQUENCE</scope>
    <source>
        <strain evidence="3">SMH4607-1</strain>
    </source>
</reference>
<gene>
    <name evidence="3" type="ORF">B0H67DRAFT_302257</name>
</gene>
<accession>A0AA40A9U1</accession>
<evidence type="ECO:0000313" key="3">
    <source>
        <dbReference type="EMBL" id="KAK0711866.1"/>
    </source>
</evidence>
<dbReference type="EMBL" id="JAUKUA010000005">
    <property type="protein sequence ID" value="KAK0711866.1"/>
    <property type="molecule type" value="Genomic_DNA"/>
</dbReference>
<evidence type="ECO:0000256" key="2">
    <source>
        <dbReference type="SAM" id="Phobius"/>
    </source>
</evidence>
<dbReference type="GO" id="GO:0016020">
    <property type="term" value="C:membrane"/>
    <property type="evidence" value="ECO:0007669"/>
    <property type="project" value="InterPro"/>
</dbReference>
<dbReference type="GO" id="GO:0046873">
    <property type="term" value="F:metal ion transmembrane transporter activity"/>
    <property type="evidence" value="ECO:0007669"/>
    <property type="project" value="InterPro"/>
</dbReference>
<organism evidence="3 4">
    <name type="scientific">Lasiosphaeris hirsuta</name>
    <dbReference type="NCBI Taxonomy" id="260670"/>
    <lineage>
        <taxon>Eukaryota</taxon>
        <taxon>Fungi</taxon>
        <taxon>Dikarya</taxon>
        <taxon>Ascomycota</taxon>
        <taxon>Pezizomycotina</taxon>
        <taxon>Sordariomycetes</taxon>
        <taxon>Sordariomycetidae</taxon>
        <taxon>Sordariales</taxon>
        <taxon>Lasiosphaeriaceae</taxon>
        <taxon>Lasiosphaeris</taxon>
    </lineage>
</organism>